<protein>
    <recommendedName>
        <fullName evidence="6">ZZ-type domain-containing protein</fullName>
    </recommendedName>
</protein>
<dbReference type="Proteomes" id="UP001203297">
    <property type="component" value="Unassembled WGS sequence"/>
</dbReference>
<sequence>MDVFSKEGVHAHVNGANDKGKQDDARPDLERSKQEILDLIRNFKTDVDHIISQSLGMEPSNVWGVISAEGHSKPAATSPSINTERATISQSQPTEAGRTANPTSPPSPVIHANILCDMCREVIVGVRHKCLDCPDFDLCSSCLAVQPPNIASHSKLHALFDIEEPGGVWVHTVFKGEDISETSKPPVTNEGPAELSVTTFPESNIHRERTPTVAVHNATCDLCDSTIQGDRFKCFECPDFDACASCYAIVPAQHPGHSFARLRDPTDLKLPSVSPPMHCASCNGCGKLIHGVRYKCIHPACNDFDLCASCEALPIPVHPISHAMLKIREPGTYIPVVKRYGVEGSPIHPVASAPGLQKSQEDNVPEALKDCSQASVSPNLGAILHGQSAAVVPDTVLTPIPSNIPLPAASLMPPTDLVSAPHPEFQPSVYEESAQKPVSFAFGVIREGTGPSKARHYSPTVAPLLPVPSPPPALATEFIRAVPSLHQNSQYTRELTTDLHGSDARSAPWWGQSAWIPPTPPAPLPVPLRTPSTPRLSQSPEPLVRLQEQDDAINTSADSLNINAAMRPRSGSGHSHASLPHVPPTDFNELFDLASQFRHLLELPPVVTPPALPAVPPVVSDESEREPTAVEDVSAPTELASTPVDDPGTPLSLVALLSKPEKTPRPGVFDGISPGRLLSQLLDSSSTASLSTPSSKIKIVDEDVSLRASFVVDNNIPDGQIFPPGAEFVKSWRMRNDGPGPWPAETELVFVAGDKLMIDASERFRVGSVQPGEEVDVWTGEMKAPDVAGKYISYWRLCDSKGRRFGHSIWIDICVAEPSNSPTPDENCTSLAASSVVMPCSAPSHHPLGSLTR</sequence>
<accession>A0AAD4MCQ6</accession>
<feature type="compositionally biased region" description="Polar residues" evidence="5">
    <location>
        <begin position="75"/>
        <end position="94"/>
    </location>
</feature>
<dbReference type="InterPro" id="IPR013783">
    <property type="entry name" value="Ig-like_fold"/>
</dbReference>
<dbReference type="Pfam" id="PF16158">
    <property type="entry name" value="N_BRCA1_IG"/>
    <property type="match status" value="1"/>
</dbReference>
<dbReference type="PANTHER" id="PTHR20930">
    <property type="entry name" value="OVARIAN CARCINOMA ANTIGEN CA125-RELATED"/>
    <property type="match status" value="1"/>
</dbReference>
<organism evidence="7 8">
    <name type="scientific">Multifurca ochricompacta</name>
    <dbReference type="NCBI Taxonomy" id="376703"/>
    <lineage>
        <taxon>Eukaryota</taxon>
        <taxon>Fungi</taxon>
        <taxon>Dikarya</taxon>
        <taxon>Basidiomycota</taxon>
        <taxon>Agaricomycotina</taxon>
        <taxon>Agaricomycetes</taxon>
        <taxon>Russulales</taxon>
        <taxon>Russulaceae</taxon>
        <taxon>Multifurca</taxon>
    </lineage>
</organism>
<dbReference type="Pfam" id="PF00569">
    <property type="entry name" value="ZZ"/>
    <property type="match status" value="3"/>
</dbReference>
<evidence type="ECO:0000259" key="6">
    <source>
        <dbReference type="PROSITE" id="PS50135"/>
    </source>
</evidence>
<dbReference type="Gene3D" id="3.30.60.90">
    <property type="match status" value="3"/>
</dbReference>
<dbReference type="Gene3D" id="2.60.40.10">
    <property type="entry name" value="Immunoglobulins"/>
    <property type="match status" value="1"/>
</dbReference>
<comment type="caution">
    <text evidence="7">The sequence shown here is derived from an EMBL/GenBank/DDBJ whole genome shotgun (WGS) entry which is preliminary data.</text>
</comment>
<dbReference type="PROSITE" id="PS50135">
    <property type="entry name" value="ZF_ZZ_2"/>
    <property type="match status" value="1"/>
</dbReference>
<dbReference type="InterPro" id="IPR000433">
    <property type="entry name" value="Znf_ZZ"/>
</dbReference>
<dbReference type="EMBL" id="WTXG01000001">
    <property type="protein sequence ID" value="KAI0307956.1"/>
    <property type="molecule type" value="Genomic_DNA"/>
</dbReference>
<reference evidence="7" key="1">
    <citation type="journal article" date="2022" name="New Phytol.">
        <title>Evolutionary transition to the ectomycorrhizal habit in the genomes of a hyperdiverse lineage of mushroom-forming fungi.</title>
        <authorList>
            <person name="Looney B."/>
            <person name="Miyauchi S."/>
            <person name="Morin E."/>
            <person name="Drula E."/>
            <person name="Courty P.E."/>
            <person name="Kohler A."/>
            <person name="Kuo A."/>
            <person name="LaButti K."/>
            <person name="Pangilinan J."/>
            <person name="Lipzen A."/>
            <person name="Riley R."/>
            <person name="Andreopoulos W."/>
            <person name="He G."/>
            <person name="Johnson J."/>
            <person name="Nolan M."/>
            <person name="Tritt A."/>
            <person name="Barry K.W."/>
            <person name="Grigoriev I.V."/>
            <person name="Nagy L.G."/>
            <person name="Hibbett D."/>
            <person name="Henrissat B."/>
            <person name="Matheny P.B."/>
            <person name="Labbe J."/>
            <person name="Martin F.M."/>
        </authorList>
    </citation>
    <scope>NUCLEOTIDE SEQUENCE</scope>
    <source>
        <strain evidence="7">BPL690</strain>
    </source>
</reference>
<evidence type="ECO:0000313" key="7">
    <source>
        <dbReference type="EMBL" id="KAI0307956.1"/>
    </source>
</evidence>
<dbReference type="PROSITE" id="PS01357">
    <property type="entry name" value="ZF_ZZ_1"/>
    <property type="match status" value="1"/>
</dbReference>
<dbReference type="SMART" id="SM00291">
    <property type="entry name" value="ZnF_ZZ"/>
    <property type="match status" value="3"/>
</dbReference>
<evidence type="ECO:0000256" key="5">
    <source>
        <dbReference type="SAM" id="MobiDB-lite"/>
    </source>
</evidence>
<feature type="region of interest" description="Disordered" evidence="5">
    <location>
        <begin position="73"/>
        <end position="106"/>
    </location>
</feature>
<dbReference type="CDD" id="cd02340">
    <property type="entry name" value="ZZ_NBR1_like"/>
    <property type="match status" value="3"/>
</dbReference>
<evidence type="ECO:0000256" key="2">
    <source>
        <dbReference type="ARBA" id="ARBA00022771"/>
    </source>
</evidence>
<proteinExistence type="predicted"/>
<feature type="compositionally biased region" description="Basic and acidic residues" evidence="5">
    <location>
        <begin position="18"/>
        <end position="28"/>
    </location>
</feature>
<evidence type="ECO:0000256" key="1">
    <source>
        <dbReference type="ARBA" id="ARBA00022723"/>
    </source>
</evidence>
<evidence type="ECO:0000256" key="3">
    <source>
        <dbReference type="ARBA" id="ARBA00022833"/>
    </source>
</evidence>
<feature type="region of interest" description="Disordered" evidence="5">
    <location>
        <begin position="1"/>
        <end position="28"/>
    </location>
</feature>
<dbReference type="InterPro" id="IPR032350">
    <property type="entry name" value="Nbr1_FW"/>
</dbReference>
<name>A0AAD4MCQ6_9AGAM</name>
<keyword evidence="3" id="KW-0862">Zinc</keyword>
<dbReference type="AlphaFoldDB" id="A0AAD4MCQ6"/>
<keyword evidence="2 4" id="KW-0863">Zinc-finger</keyword>
<dbReference type="PANTHER" id="PTHR20930:SF0">
    <property type="entry name" value="PROTEIN ILRUN"/>
    <property type="match status" value="1"/>
</dbReference>
<evidence type="ECO:0000256" key="4">
    <source>
        <dbReference type="PROSITE-ProRule" id="PRU00228"/>
    </source>
</evidence>
<evidence type="ECO:0000313" key="8">
    <source>
        <dbReference type="Proteomes" id="UP001203297"/>
    </source>
</evidence>
<feature type="domain" description="ZZ-type" evidence="6">
    <location>
        <begin position="111"/>
        <end position="167"/>
    </location>
</feature>
<dbReference type="CDD" id="cd14947">
    <property type="entry name" value="NBR1_like"/>
    <property type="match status" value="1"/>
</dbReference>
<dbReference type="GO" id="GO:0008270">
    <property type="term" value="F:zinc ion binding"/>
    <property type="evidence" value="ECO:0007669"/>
    <property type="project" value="UniProtKB-KW"/>
</dbReference>
<keyword evidence="8" id="KW-1185">Reference proteome</keyword>
<keyword evidence="1" id="KW-0479">Metal-binding</keyword>
<feature type="region of interest" description="Disordered" evidence="5">
    <location>
        <begin position="610"/>
        <end position="649"/>
    </location>
</feature>
<dbReference type="SUPFAM" id="SSF57850">
    <property type="entry name" value="RING/U-box"/>
    <property type="match status" value="3"/>
</dbReference>
<gene>
    <name evidence="7" type="ORF">B0F90DRAFT_96151</name>
</gene>
<feature type="compositionally biased region" description="Basic and acidic residues" evidence="5">
    <location>
        <begin position="1"/>
        <end position="10"/>
    </location>
</feature>
<dbReference type="InterPro" id="IPR043145">
    <property type="entry name" value="Znf_ZZ_sf"/>
</dbReference>